<dbReference type="Pfam" id="PF02805">
    <property type="entry name" value="Ada_Zn_binding"/>
    <property type="match status" value="1"/>
</dbReference>
<evidence type="ECO:0000313" key="8">
    <source>
        <dbReference type="EMBL" id="NMG04369.1"/>
    </source>
</evidence>
<reference evidence="8" key="1">
    <citation type="submission" date="2019-12" db="EMBL/GenBank/DDBJ databases">
        <title>Comparative genomics gives insights into the taxonomy of the Azoarcus-Aromatoleum group and reveals separate origins of nif in the plant-associated Azoarcus and non-plant-associated Aromatoleum sub-groups.</title>
        <authorList>
            <person name="Lafos M."/>
            <person name="Maluk M."/>
            <person name="Batista M."/>
            <person name="Junghare M."/>
            <person name="Carmona M."/>
            <person name="Faoro H."/>
            <person name="Cruz L.M."/>
            <person name="Battistoni F."/>
            <person name="De Souza E."/>
            <person name="Pedrosa F."/>
            <person name="Chen W.-M."/>
            <person name="Poole P.S."/>
            <person name="Dixon R.A."/>
            <person name="James E.K."/>
        </authorList>
    </citation>
    <scope>NUCLEOTIDE SEQUENCE</scope>
    <source>
        <strain evidence="8">NSC3</strain>
    </source>
</reference>
<dbReference type="InterPro" id="IPR018060">
    <property type="entry name" value="HTH_AraC"/>
</dbReference>
<feature type="domain" description="HTH araC/xylS-type" evidence="7">
    <location>
        <begin position="82"/>
        <end position="182"/>
    </location>
</feature>
<keyword evidence="2" id="KW-0808">Transferase</keyword>
<dbReference type="InterPro" id="IPR004026">
    <property type="entry name" value="Ada_DNA_repair_Zn-bd"/>
</dbReference>
<evidence type="ECO:0000256" key="5">
    <source>
        <dbReference type="ARBA" id="ARBA00023159"/>
    </source>
</evidence>
<protein>
    <submittedName>
        <fullName evidence="8">Helix-turn-helix domain-containing protein</fullName>
    </submittedName>
</protein>
<evidence type="ECO:0000313" key="9">
    <source>
        <dbReference type="Proteomes" id="UP000599523"/>
    </source>
</evidence>
<evidence type="ECO:0000259" key="7">
    <source>
        <dbReference type="PROSITE" id="PS01124"/>
    </source>
</evidence>
<dbReference type="Gene3D" id="3.30.160.70">
    <property type="entry name" value="Methylated DNA-protein cysteine methyltransferase domain"/>
    <property type="match status" value="1"/>
</dbReference>
<organism evidence="8 9">
    <name type="scientific">Azoarcus taiwanensis</name>
    <dbReference type="NCBI Taxonomy" id="666964"/>
    <lineage>
        <taxon>Bacteria</taxon>
        <taxon>Pseudomonadati</taxon>
        <taxon>Pseudomonadota</taxon>
        <taxon>Betaproteobacteria</taxon>
        <taxon>Rhodocyclales</taxon>
        <taxon>Zoogloeaceae</taxon>
        <taxon>Azoarcus</taxon>
    </lineage>
</organism>
<dbReference type="Pfam" id="PF02870">
    <property type="entry name" value="Methyltransf_1N"/>
    <property type="match status" value="1"/>
</dbReference>
<dbReference type="Gene3D" id="1.10.10.60">
    <property type="entry name" value="Homeodomain-like"/>
    <property type="match status" value="1"/>
</dbReference>
<name>A0A972F8W4_9RHOO</name>
<dbReference type="RefSeq" id="WP_168989042.1">
    <property type="nucleotide sequence ID" value="NZ_CAWPHM010000016.1"/>
</dbReference>
<evidence type="ECO:0000256" key="6">
    <source>
        <dbReference type="ARBA" id="ARBA00023163"/>
    </source>
</evidence>
<dbReference type="EMBL" id="WTVM01000114">
    <property type="protein sequence ID" value="NMG04369.1"/>
    <property type="molecule type" value="Genomic_DNA"/>
</dbReference>
<keyword evidence="9" id="KW-1185">Reference proteome</keyword>
<comment type="cofactor">
    <cofactor evidence="1">
        <name>Zn(2+)</name>
        <dbReference type="ChEBI" id="CHEBI:29105"/>
    </cofactor>
</comment>
<dbReference type="SUPFAM" id="SSF53155">
    <property type="entry name" value="Methylated DNA-protein cysteine methyltransferase domain"/>
    <property type="match status" value="1"/>
</dbReference>
<evidence type="ECO:0000256" key="4">
    <source>
        <dbReference type="ARBA" id="ARBA00023125"/>
    </source>
</evidence>
<keyword evidence="4" id="KW-0238">DNA-binding</keyword>
<dbReference type="Pfam" id="PF12833">
    <property type="entry name" value="HTH_18"/>
    <property type="match status" value="1"/>
</dbReference>
<dbReference type="Gene3D" id="3.40.10.10">
    <property type="entry name" value="DNA Methylphosphotriester Repair Domain"/>
    <property type="match status" value="1"/>
</dbReference>
<keyword evidence="6" id="KW-0804">Transcription</keyword>
<dbReference type="GO" id="GO:0003908">
    <property type="term" value="F:methylated-DNA-[protein]-cysteine S-methyltransferase activity"/>
    <property type="evidence" value="ECO:0007669"/>
    <property type="project" value="InterPro"/>
</dbReference>
<evidence type="ECO:0000256" key="1">
    <source>
        <dbReference type="ARBA" id="ARBA00001947"/>
    </source>
</evidence>
<dbReference type="AlphaFoldDB" id="A0A972F8W4"/>
<dbReference type="PANTHER" id="PTHR46796">
    <property type="entry name" value="HTH-TYPE TRANSCRIPTIONAL ACTIVATOR RHAS-RELATED"/>
    <property type="match status" value="1"/>
</dbReference>
<dbReference type="InterPro" id="IPR008332">
    <property type="entry name" value="MethylG_MeTrfase_N"/>
</dbReference>
<dbReference type="InterPro" id="IPR035451">
    <property type="entry name" value="Ada-like_dom_sf"/>
</dbReference>
<dbReference type="PROSITE" id="PS01124">
    <property type="entry name" value="HTH_ARAC_FAMILY_2"/>
    <property type="match status" value="1"/>
</dbReference>
<dbReference type="Proteomes" id="UP000599523">
    <property type="component" value="Unassembled WGS sequence"/>
</dbReference>
<proteinExistence type="predicted"/>
<dbReference type="InterPro" id="IPR009057">
    <property type="entry name" value="Homeodomain-like_sf"/>
</dbReference>
<keyword evidence="5" id="KW-0010">Activator</keyword>
<sequence>MKTAIEADPRWAAVLARNAAADGRFVYAVTTTGVYCHPSCGARTPRPEHVRFHPTPADAERAGFRPCQRCLADQPPPAVRNSALVTGLCRFIEQADHVPSLQELADHAGLSVYHLHRVFKSVTGLTPRAYAAAHRSQRVRSALERGAAVTDAIYTAGYASSGRFYAGSNQVLGMTPSRYRNGGSADAVIRFAVDQRSLGAILVATSERGICAISLGEDADALVRDLENRFPRADLRDGDVAFKQLVTRVVDFVESLGNGLDLPLDVRGTAFQQSVWLALSEIPPSEIVTHSRRPIDSRGGRSIRVR</sequence>
<evidence type="ECO:0000256" key="2">
    <source>
        <dbReference type="ARBA" id="ARBA00022603"/>
    </source>
</evidence>
<keyword evidence="3" id="KW-0805">Transcription regulation</keyword>
<dbReference type="GO" id="GO:0008270">
    <property type="term" value="F:zinc ion binding"/>
    <property type="evidence" value="ECO:0007669"/>
    <property type="project" value="InterPro"/>
</dbReference>
<dbReference type="InterPro" id="IPR050204">
    <property type="entry name" value="AraC_XylS_family_regulators"/>
</dbReference>
<dbReference type="InterPro" id="IPR036631">
    <property type="entry name" value="MGMT_N_sf"/>
</dbReference>
<dbReference type="GO" id="GO:0006281">
    <property type="term" value="P:DNA repair"/>
    <property type="evidence" value="ECO:0007669"/>
    <property type="project" value="InterPro"/>
</dbReference>
<gene>
    <name evidence="8" type="ORF">GPA21_15530</name>
</gene>
<evidence type="ECO:0000256" key="3">
    <source>
        <dbReference type="ARBA" id="ARBA00023015"/>
    </source>
</evidence>
<dbReference type="GO" id="GO:0032259">
    <property type="term" value="P:methylation"/>
    <property type="evidence" value="ECO:0007669"/>
    <property type="project" value="UniProtKB-KW"/>
</dbReference>
<accession>A0A972F8W4</accession>
<dbReference type="GO" id="GO:0003700">
    <property type="term" value="F:DNA-binding transcription factor activity"/>
    <property type="evidence" value="ECO:0007669"/>
    <property type="project" value="InterPro"/>
</dbReference>
<dbReference type="GO" id="GO:0043565">
    <property type="term" value="F:sequence-specific DNA binding"/>
    <property type="evidence" value="ECO:0007669"/>
    <property type="project" value="InterPro"/>
</dbReference>
<keyword evidence="2" id="KW-0489">Methyltransferase</keyword>
<dbReference type="SMART" id="SM00342">
    <property type="entry name" value="HTH_ARAC"/>
    <property type="match status" value="1"/>
</dbReference>
<dbReference type="SUPFAM" id="SSF46689">
    <property type="entry name" value="Homeodomain-like"/>
    <property type="match status" value="1"/>
</dbReference>
<comment type="caution">
    <text evidence="8">The sequence shown here is derived from an EMBL/GenBank/DDBJ whole genome shotgun (WGS) entry which is preliminary data.</text>
</comment>
<dbReference type="SUPFAM" id="SSF57884">
    <property type="entry name" value="Ada DNA repair protein, N-terminal domain (N-Ada 10)"/>
    <property type="match status" value="1"/>
</dbReference>